<dbReference type="GO" id="GO:0030163">
    <property type="term" value="P:protein catabolic process"/>
    <property type="evidence" value="ECO:0007669"/>
    <property type="project" value="InterPro"/>
</dbReference>
<name>A0A7V2WT32_9BACT</name>
<keyword evidence="1" id="KW-0963">Cytoplasm</keyword>
<comment type="caution">
    <text evidence="4">The sequence shown here is derived from an EMBL/GenBank/DDBJ whole genome shotgun (WGS) entry which is preliminary data.</text>
</comment>
<dbReference type="Pfam" id="PF03588">
    <property type="entry name" value="Leu_Phe_trans"/>
    <property type="match status" value="1"/>
</dbReference>
<dbReference type="GO" id="GO:0008914">
    <property type="term" value="F:leucyl-tRNA--protein transferase activity"/>
    <property type="evidence" value="ECO:0007669"/>
    <property type="project" value="InterPro"/>
</dbReference>
<dbReference type="SUPFAM" id="SSF55729">
    <property type="entry name" value="Acyl-CoA N-acyltransferases (Nat)"/>
    <property type="match status" value="1"/>
</dbReference>
<keyword evidence="3" id="KW-0012">Acyltransferase</keyword>
<dbReference type="EMBL" id="DRND01000185">
    <property type="protein sequence ID" value="HFC46678.1"/>
    <property type="molecule type" value="Genomic_DNA"/>
</dbReference>
<dbReference type="InterPro" id="IPR004616">
    <property type="entry name" value="Leu/Phe-tRNA_Trfase"/>
</dbReference>
<dbReference type="InterPro" id="IPR016181">
    <property type="entry name" value="Acyl_CoA_acyltransferase"/>
</dbReference>
<dbReference type="GO" id="GO:0005737">
    <property type="term" value="C:cytoplasm"/>
    <property type="evidence" value="ECO:0007669"/>
    <property type="project" value="TreeGrafter"/>
</dbReference>
<evidence type="ECO:0000256" key="1">
    <source>
        <dbReference type="ARBA" id="ARBA00022490"/>
    </source>
</evidence>
<reference evidence="4" key="1">
    <citation type="journal article" date="2020" name="mSystems">
        <title>Genome- and Community-Level Interaction Insights into Carbon Utilization and Element Cycling Functions of Hydrothermarchaeota in Hydrothermal Sediment.</title>
        <authorList>
            <person name="Zhou Z."/>
            <person name="Liu Y."/>
            <person name="Xu W."/>
            <person name="Pan J."/>
            <person name="Luo Z.H."/>
            <person name="Li M."/>
        </authorList>
    </citation>
    <scope>NUCLEOTIDE SEQUENCE [LARGE SCALE GENOMIC DNA]</scope>
    <source>
        <strain evidence="4">HyVt-503</strain>
    </source>
</reference>
<keyword evidence="2 4" id="KW-0808">Transferase</keyword>
<dbReference type="Proteomes" id="UP000885797">
    <property type="component" value="Unassembled WGS sequence"/>
</dbReference>
<evidence type="ECO:0000313" key="4">
    <source>
        <dbReference type="EMBL" id="HFC46678.1"/>
    </source>
</evidence>
<evidence type="ECO:0000256" key="2">
    <source>
        <dbReference type="ARBA" id="ARBA00022679"/>
    </source>
</evidence>
<sequence length="114" mass="13126">CRETRRETWITDEMVEAYSDLHTLGYAHSIEAWEESRLVGGLYGVLIGKVFFGESMFMKAKDASKIAFVKGVELLQGLGVRLIDCQVETKHLMRFGARSIPRSEFLKLLNRWTR</sequence>
<dbReference type="PANTHER" id="PTHR30098">
    <property type="entry name" value="LEUCYL/PHENYLALANYL-TRNA--PROTEIN TRANSFERASE"/>
    <property type="match status" value="1"/>
</dbReference>
<dbReference type="Gene3D" id="3.40.630.70">
    <property type="entry name" value="Leucyl/phenylalanyl-tRNA-protein transferase, C-terminal domain"/>
    <property type="match status" value="1"/>
</dbReference>
<accession>A0A7V2WT32</accession>
<dbReference type="InterPro" id="IPR042203">
    <property type="entry name" value="Leu/Phe-tRNA_Trfase_C"/>
</dbReference>
<proteinExistence type="predicted"/>
<dbReference type="AlphaFoldDB" id="A0A7V2WT32"/>
<evidence type="ECO:0000256" key="3">
    <source>
        <dbReference type="ARBA" id="ARBA00023315"/>
    </source>
</evidence>
<feature type="non-terminal residue" evidence="4">
    <location>
        <position position="1"/>
    </location>
</feature>
<gene>
    <name evidence="4" type="ORF">ENJ63_02220</name>
</gene>
<dbReference type="PANTHER" id="PTHR30098:SF2">
    <property type="entry name" value="LEUCYL_PHENYLALANYL-TRNA--PROTEIN TRANSFERASE"/>
    <property type="match status" value="1"/>
</dbReference>
<organism evidence="4">
    <name type="scientific">Dissulfuribacter thermophilus</name>
    <dbReference type="NCBI Taxonomy" id="1156395"/>
    <lineage>
        <taxon>Bacteria</taxon>
        <taxon>Pseudomonadati</taxon>
        <taxon>Thermodesulfobacteriota</taxon>
        <taxon>Dissulfuribacteria</taxon>
        <taxon>Dissulfuribacterales</taxon>
        <taxon>Dissulfuribacteraceae</taxon>
        <taxon>Dissulfuribacter</taxon>
    </lineage>
</organism>
<protein>
    <submittedName>
        <fullName evidence="4">Leucyl/phenylalanyl-tRNA--protein transferase</fullName>
    </submittedName>
</protein>